<sequence>MVYKTRLTSYARRISYNVERGMFSGSLKRPPIPARCICTSRSSRDATKAAPAREEVNAALNSPSVAQETEDVTLMDKLLTTVRRSSNPAFHSIMPLRKPGLWAETLLSDASSSSSTPEPSQKSPDSPPTPRNMTDSYSELILPFGSSPDLLEQYTNAAGGIRTGKRVLSSST</sequence>
<proteinExistence type="predicted"/>
<dbReference type="EMBL" id="WQMT02000011">
    <property type="protein sequence ID" value="KAG9217780.1"/>
    <property type="molecule type" value="Genomic_DNA"/>
</dbReference>
<evidence type="ECO:0000313" key="2">
    <source>
        <dbReference type="Proteomes" id="UP000824881"/>
    </source>
</evidence>
<protein>
    <submittedName>
        <fullName evidence="1">Uncharacterized protein</fullName>
    </submittedName>
</protein>
<reference evidence="1 2" key="1">
    <citation type="journal article" date="2021" name="Appl. Environ. Microbiol.">
        <title>Genetic linkage and physical mapping for an oyster mushroom Pleurotus cornucopiae and QTL analysis for the trait cap color.</title>
        <authorList>
            <person name="Zhang Y."/>
            <person name="Gao W."/>
            <person name="Sonnenberg A."/>
            <person name="Chen Q."/>
            <person name="Zhang J."/>
            <person name="Huang C."/>
        </authorList>
    </citation>
    <scope>NUCLEOTIDE SEQUENCE [LARGE SCALE GENOMIC DNA]</scope>
    <source>
        <strain evidence="1">CCMSSC00406</strain>
    </source>
</reference>
<comment type="caution">
    <text evidence="1">The sequence shown here is derived from an EMBL/GenBank/DDBJ whole genome shotgun (WGS) entry which is preliminary data.</text>
</comment>
<organism evidence="1 2">
    <name type="scientific">Pleurotus cornucopiae</name>
    <name type="common">Cornucopia mushroom</name>
    <dbReference type="NCBI Taxonomy" id="5321"/>
    <lineage>
        <taxon>Eukaryota</taxon>
        <taxon>Fungi</taxon>
        <taxon>Dikarya</taxon>
        <taxon>Basidiomycota</taxon>
        <taxon>Agaricomycotina</taxon>
        <taxon>Agaricomycetes</taxon>
        <taxon>Agaricomycetidae</taxon>
        <taxon>Agaricales</taxon>
        <taxon>Pleurotineae</taxon>
        <taxon>Pleurotaceae</taxon>
        <taxon>Pleurotus</taxon>
    </lineage>
</organism>
<evidence type="ECO:0000313" key="1">
    <source>
        <dbReference type="EMBL" id="KAG9217780.1"/>
    </source>
</evidence>
<keyword evidence="2" id="KW-1185">Reference proteome</keyword>
<gene>
    <name evidence="1" type="ORF">CCMSSC00406_0003531</name>
</gene>
<dbReference type="Proteomes" id="UP000824881">
    <property type="component" value="Unassembled WGS sequence"/>
</dbReference>
<accession>A0ACB7IIK3</accession>
<name>A0ACB7IIK3_PLECO</name>